<dbReference type="PROSITE" id="PS50110">
    <property type="entry name" value="RESPONSE_REGULATORY"/>
    <property type="match status" value="1"/>
</dbReference>
<feature type="modified residue" description="4-aspartylphosphate" evidence="2">
    <location>
        <position position="54"/>
    </location>
</feature>
<feature type="domain" description="Response regulatory" evidence="3">
    <location>
        <begin position="5"/>
        <end position="117"/>
    </location>
</feature>
<dbReference type="InterPro" id="IPR001789">
    <property type="entry name" value="Sig_transdc_resp-reg_receiver"/>
</dbReference>
<sequence>MNAVTILYVEDSDDLRDTIGMLLEAPGREVVCCATAEEALAILAEREADIVITDVSLPGMSGTDFARKLLAERPERRVVLCSGYEFGDAVQQFGPNVRALLKPFEPEEMEALVDAVCTQVRAVA</sequence>
<dbReference type="Gene3D" id="3.40.50.2300">
    <property type="match status" value="1"/>
</dbReference>
<keyword evidence="1 2" id="KW-0597">Phosphoprotein</keyword>
<evidence type="ECO:0000313" key="4">
    <source>
        <dbReference type="EMBL" id="WOB09613.1"/>
    </source>
</evidence>
<evidence type="ECO:0000313" key="5">
    <source>
        <dbReference type="Proteomes" id="UP001303946"/>
    </source>
</evidence>
<keyword evidence="5" id="KW-1185">Reference proteome</keyword>
<dbReference type="Proteomes" id="UP001303946">
    <property type="component" value="Chromosome"/>
</dbReference>
<organism evidence="4 5">
    <name type="scientific">Piscinibacter gummiphilus</name>
    <dbReference type="NCBI Taxonomy" id="946333"/>
    <lineage>
        <taxon>Bacteria</taxon>
        <taxon>Pseudomonadati</taxon>
        <taxon>Pseudomonadota</taxon>
        <taxon>Betaproteobacteria</taxon>
        <taxon>Burkholderiales</taxon>
        <taxon>Sphaerotilaceae</taxon>
        <taxon>Piscinibacter</taxon>
    </lineage>
</organism>
<evidence type="ECO:0000256" key="2">
    <source>
        <dbReference type="PROSITE-ProRule" id="PRU00169"/>
    </source>
</evidence>
<dbReference type="RefSeq" id="WP_316702558.1">
    <property type="nucleotide sequence ID" value="NZ_CP136336.1"/>
</dbReference>
<accession>A0ABZ0D3G7</accession>
<protein>
    <submittedName>
        <fullName evidence="4">Response regulator</fullName>
    </submittedName>
</protein>
<dbReference type="InterPro" id="IPR050595">
    <property type="entry name" value="Bact_response_regulator"/>
</dbReference>
<dbReference type="SUPFAM" id="SSF52172">
    <property type="entry name" value="CheY-like"/>
    <property type="match status" value="1"/>
</dbReference>
<name>A0ABZ0D3G7_9BURK</name>
<gene>
    <name evidence="4" type="ORF">RXV79_06010</name>
</gene>
<dbReference type="PANTHER" id="PTHR44591:SF25">
    <property type="entry name" value="CHEMOTAXIS TWO-COMPONENT RESPONSE REGULATOR"/>
    <property type="match status" value="1"/>
</dbReference>
<dbReference type="PANTHER" id="PTHR44591">
    <property type="entry name" value="STRESS RESPONSE REGULATOR PROTEIN 1"/>
    <property type="match status" value="1"/>
</dbReference>
<reference evidence="4 5" key="1">
    <citation type="submission" date="2023-10" db="EMBL/GenBank/DDBJ databases">
        <title>Bacteria for the degradation of biodegradable plastic PBAT(Polybutylene adipate terephthalate).</title>
        <authorList>
            <person name="Weon H.-Y."/>
            <person name="Yeon J."/>
        </authorList>
    </citation>
    <scope>NUCLEOTIDE SEQUENCE [LARGE SCALE GENOMIC DNA]</scope>
    <source>
        <strain evidence="4 5">SBD 7-3</strain>
    </source>
</reference>
<evidence type="ECO:0000256" key="1">
    <source>
        <dbReference type="ARBA" id="ARBA00022553"/>
    </source>
</evidence>
<proteinExistence type="predicted"/>
<dbReference type="InterPro" id="IPR011006">
    <property type="entry name" value="CheY-like_superfamily"/>
</dbReference>
<evidence type="ECO:0000259" key="3">
    <source>
        <dbReference type="PROSITE" id="PS50110"/>
    </source>
</evidence>
<dbReference type="EMBL" id="CP136336">
    <property type="protein sequence ID" value="WOB09613.1"/>
    <property type="molecule type" value="Genomic_DNA"/>
</dbReference>
<dbReference type="Pfam" id="PF00072">
    <property type="entry name" value="Response_reg"/>
    <property type="match status" value="1"/>
</dbReference>
<dbReference type="SMART" id="SM00448">
    <property type="entry name" value="REC"/>
    <property type="match status" value="1"/>
</dbReference>